<dbReference type="EMBL" id="ACKO02000023">
    <property type="protein sequence ID" value="EET43263.1"/>
    <property type="molecule type" value="Genomic_DNA"/>
</dbReference>
<evidence type="ECO:0000313" key="2">
    <source>
        <dbReference type="Proteomes" id="UP000005365"/>
    </source>
</evidence>
<sequence>MVGVVQADAVGDLGVNFEGFFGDAAAFVGTHGAERAHIVQAVGEFDDDHAHVFGHGEDELAETFRLMLGMIFKFEFFEFGKPVHHLGDGFAEFCRHFDFGYARVFEYVVHHARAQALYVHVPQCKLRGDGKGVGNVGFAAFTGLSVMGVKGVGDGFFKLGLFGWAEIGGGTEQKFAGFGSQRVVGGSGLGGGHFRRPSVCVLF</sequence>
<gene>
    <name evidence="1" type="ORF">NEISICOT_02953</name>
</gene>
<reference evidence="1" key="1">
    <citation type="submission" date="2009-07" db="EMBL/GenBank/DDBJ databases">
        <authorList>
            <person name="Weinstock G."/>
            <person name="Sodergren E."/>
            <person name="Clifton S."/>
            <person name="Fulton L."/>
            <person name="Fulton B."/>
            <person name="Courtney L."/>
            <person name="Fronick C."/>
            <person name="Harrison M."/>
            <person name="Strong C."/>
            <person name="Farmer C."/>
            <person name="Delahaunty K."/>
            <person name="Markovic C."/>
            <person name="Hall O."/>
            <person name="Minx P."/>
            <person name="Tomlinson C."/>
            <person name="Mitreva M."/>
            <person name="Nelson J."/>
            <person name="Hou S."/>
            <person name="Wollam A."/>
            <person name="Pepin K.H."/>
            <person name="Johnson M."/>
            <person name="Bhonagiri V."/>
            <person name="Nash W.E."/>
            <person name="Warren W."/>
            <person name="Chinwalla A."/>
            <person name="Mardis E.R."/>
            <person name="Wilson R.K."/>
        </authorList>
    </citation>
    <scope>NUCLEOTIDE SEQUENCE [LARGE SCALE GENOMIC DNA]</scope>
    <source>
        <strain evidence="1">ATCC 29256</strain>
    </source>
</reference>
<dbReference type="AlphaFoldDB" id="C6M8S8"/>
<proteinExistence type="predicted"/>
<name>C6M8S8_NEISI</name>
<keyword evidence="2" id="KW-1185">Reference proteome</keyword>
<accession>C6M8S8</accession>
<evidence type="ECO:0000313" key="1">
    <source>
        <dbReference type="EMBL" id="EET43263.1"/>
    </source>
</evidence>
<dbReference type="Proteomes" id="UP000005365">
    <property type="component" value="Unassembled WGS sequence"/>
</dbReference>
<comment type="caution">
    <text evidence="1">The sequence shown here is derived from an EMBL/GenBank/DDBJ whole genome shotgun (WGS) entry which is preliminary data.</text>
</comment>
<protein>
    <submittedName>
        <fullName evidence="1">Uncharacterized protein</fullName>
    </submittedName>
</protein>
<organism evidence="1 2">
    <name type="scientific">Neisseria sicca ATCC 29256</name>
    <dbReference type="NCBI Taxonomy" id="547045"/>
    <lineage>
        <taxon>Bacteria</taxon>
        <taxon>Pseudomonadati</taxon>
        <taxon>Pseudomonadota</taxon>
        <taxon>Betaproteobacteria</taxon>
        <taxon>Neisseriales</taxon>
        <taxon>Neisseriaceae</taxon>
        <taxon>Neisseria</taxon>
    </lineage>
</organism>